<dbReference type="NCBIfam" id="TIGR01493">
    <property type="entry name" value="HAD-SF-IA-v2"/>
    <property type="match status" value="1"/>
</dbReference>
<dbReference type="EMBL" id="JAVLVT010000008">
    <property type="protein sequence ID" value="MDS1271855.1"/>
    <property type="molecule type" value="Genomic_DNA"/>
</dbReference>
<comment type="caution">
    <text evidence="3">The sequence shown here is derived from an EMBL/GenBank/DDBJ whole genome shotgun (WGS) entry which is preliminary data.</text>
</comment>
<dbReference type="InterPro" id="IPR006328">
    <property type="entry name" value="2-HAD"/>
</dbReference>
<evidence type="ECO:0000313" key="4">
    <source>
        <dbReference type="Proteomes" id="UP001250214"/>
    </source>
</evidence>
<dbReference type="SUPFAM" id="SSF56784">
    <property type="entry name" value="HAD-like"/>
    <property type="match status" value="1"/>
</dbReference>
<dbReference type="InterPro" id="IPR051540">
    <property type="entry name" value="S-2-haloacid_dehalogenase"/>
</dbReference>
<evidence type="ECO:0000313" key="3">
    <source>
        <dbReference type="EMBL" id="MDS1271855.1"/>
    </source>
</evidence>
<dbReference type="RefSeq" id="WP_310913411.1">
    <property type="nucleotide sequence ID" value="NZ_JAVLVT010000008.1"/>
</dbReference>
<evidence type="ECO:0000256" key="1">
    <source>
        <dbReference type="ARBA" id="ARBA00008106"/>
    </source>
</evidence>
<accession>A0ABU2H971</accession>
<dbReference type="PRINTS" id="PR00413">
    <property type="entry name" value="HADHALOGNASE"/>
</dbReference>
<dbReference type="InterPro" id="IPR036412">
    <property type="entry name" value="HAD-like_sf"/>
</dbReference>
<dbReference type="Gene3D" id="1.10.150.240">
    <property type="entry name" value="Putative phosphatase, domain 2"/>
    <property type="match status" value="1"/>
</dbReference>
<comment type="similarity">
    <text evidence="1">Belongs to the HAD-like hydrolase superfamily. S-2-haloalkanoic acid dehalogenase family.</text>
</comment>
<dbReference type="InterPro" id="IPR023198">
    <property type="entry name" value="PGP-like_dom2"/>
</dbReference>
<proteinExistence type="inferred from homology"/>
<organism evidence="3 4">
    <name type="scientific">Lipingzhangella rawalii</name>
    <dbReference type="NCBI Taxonomy" id="2055835"/>
    <lineage>
        <taxon>Bacteria</taxon>
        <taxon>Bacillati</taxon>
        <taxon>Actinomycetota</taxon>
        <taxon>Actinomycetes</taxon>
        <taxon>Streptosporangiales</taxon>
        <taxon>Nocardiopsidaceae</taxon>
        <taxon>Lipingzhangella</taxon>
    </lineage>
</organism>
<dbReference type="PANTHER" id="PTHR43316">
    <property type="entry name" value="HYDROLASE, HALOACID DELAHOGENASE-RELATED"/>
    <property type="match status" value="1"/>
</dbReference>
<dbReference type="PANTHER" id="PTHR43316:SF3">
    <property type="entry name" value="HALOACID DEHALOGENASE, TYPE II (AFU_ORTHOLOGUE AFUA_2G07750)-RELATED"/>
    <property type="match status" value="1"/>
</dbReference>
<name>A0ABU2H971_9ACTN</name>
<dbReference type="Pfam" id="PF00702">
    <property type="entry name" value="Hydrolase"/>
    <property type="match status" value="1"/>
</dbReference>
<dbReference type="Gene3D" id="3.40.50.1000">
    <property type="entry name" value="HAD superfamily/HAD-like"/>
    <property type="match status" value="1"/>
</dbReference>
<sequence>MTERPTVMAVDVIETMFSLEPLRDRLAAVGQPAHLLELWFTRVLRDGFALAASGGYQPFARLADEALAAVSSGVLTPEERDTVLTGIGELPAHPDVLPALRLAHDSGMRVLALTNGAAATTQALLERARLERYVWRVVSVDEVRRFKPAPEVYHHAVRVGGATPQRTALVAAHAWDVHGAHHAGLATGWVNRAKAPMSEVFAVPDVCTSGLDEAVARLLGRPGPAQARAGVENR</sequence>
<gene>
    <name evidence="3" type="ORF">RIF23_16295</name>
</gene>
<protein>
    <submittedName>
        <fullName evidence="3">Haloacid dehalogenase type II</fullName>
    </submittedName>
</protein>
<evidence type="ECO:0000256" key="2">
    <source>
        <dbReference type="ARBA" id="ARBA00022801"/>
    </source>
</evidence>
<dbReference type="InterPro" id="IPR023214">
    <property type="entry name" value="HAD_sf"/>
</dbReference>
<dbReference type="InterPro" id="IPR006439">
    <property type="entry name" value="HAD-SF_hydro_IA"/>
</dbReference>
<dbReference type="NCBIfam" id="TIGR01428">
    <property type="entry name" value="HAD_type_II"/>
    <property type="match status" value="1"/>
</dbReference>
<keyword evidence="4" id="KW-1185">Reference proteome</keyword>
<reference evidence="4" key="1">
    <citation type="submission" date="2023-07" db="EMBL/GenBank/DDBJ databases">
        <title>Novel species in the genus Lipingzhangella isolated from Sambhar Salt Lake.</title>
        <authorList>
            <person name="Jiya N."/>
            <person name="Kajale S."/>
            <person name="Sharma A."/>
        </authorList>
    </citation>
    <scope>NUCLEOTIDE SEQUENCE [LARGE SCALE GENOMIC DNA]</scope>
    <source>
        <strain evidence="4">LS1_29</strain>
    </source>
</reference>
<keyword evidence="2" id="KW-0378">Hydrolase</keyword>
<dbReference type="Proteomes" id="UP001250214">
    <property type="component" value="Unassembled WGS sequence"/>
</dbReference>